<dbReference type="AlphaFoldDB" id="B6EH31"/>
<feature type="domain" description="DUF218" evidence="2">
    <location>
        <begin position="119"/>
        <end position="244"/>
    </location>
</feature>
<gene>
    <name evidence="3" type="ordered locus">VSAL_I0775</name>
</gene>
<organism evidence="3 4">
    <name type="scientific">Aliivibrio salmonicida (strain LFI1238)</name>
    <name type="common">Vibrio salmonicida (strain LFI1238)</name>
    <dbReference type="NCBI Taxonomy" id="316275"/>
    <lineage>
        <taxon>Bacteria</taxon>
        <taxon>Pseudomonadati</taxon>
        <taxon>Pseudomonadota</taxon>
        <taxon>Gammaproteobacteria</taxon>
        <taxon>Vibrionales</taxon>
        <taxon>Vibrionaceae</taxon>
        <taxon>Aliivibrio</taxon>
    </lineage>
</organism>
<dbReference type="InterPro" id="IPR014729">
    <property type="entry name" value="Rossmann-like_a/b/a_fold"/>
</dbReference>
<reference evidence="3 4" key="1">
    <citation type="journal article" date="2008" name="BMC Genomics">
        <title>The genome sequence of the fish pathogen Aliivibrio salmonicida strain LFI1238 shows extensive evidence of gene decay.</title>
        <authorList>
            <person name="Hjerde E."/>
            <person name="Lorentzen M.S."/>
            <person name="Holden M.T."/>
            <person name="Seeger K."/>
            <person name="Paulsen S."/>
            <person name="Bason N."/>
            <person name="Churcher C."/>
            <person name="Harris D."/>
            <person name="Norbertczak H."/>
            <person name="Quail M.A."/>
            <person name="Sanders S."/>
            <person name="Thurston S."/>
            <person name="Parkhill J."/>
            <person name="Willassen N.P."/>
            <person name="Thomson N.R."/>
        </authorList>
    </citation>
    <scope>NUCLEOTIDE SEQUENCE [LARGE SCALE GENOMIC DNA]</scope>
    <source>
        <strain evidence="3 4">LFI1238</strain>
    </source>
</reference>
<dbReference type="PANTHER" id="PTHR30336:SF20">
    <property type="entry name" value="DUF218 DOMAIN-CONTAINING PROTEIN"/>
    <property type="match status" value="1"/>
</dbReference>
<dbReference type="InterPro" id="IPR051599">
    <property type="entry name" value="Cell_Envelope_Assoc"/>
</dbReference>
<evidence type="ECO:0000313" key="3">
    <source>
        <dbReference type="EMBL" id="CAQ78460.1"/>
    </source>
</evidence>
<dbReference type="PANTHER" id="PTHR30336">
    <property type="entry name" value="INNER MEMBRANE PROTEIN, PROBABLE PERMEASE"/>
    <property type="match status" value="1"/>
</dbReference>
<evidence type="ECO:0000313" key="4">
    <source>
        <dbReference type="Proteomes" id="UP000001730"/>
    </source>
</evidence>
<dbReference type="Gene3D" id="3.40.50.620">
    <property type="entry name" value="HUPs"/>
    <property type="match status" value="1"/>
</dbReference>
<name>B6EH31_ALISL</name>
<dbReference type="HOGENOM" id="CLU_822943_0_0_6"/>
<keyword evidence="1" id="KW-0732">Signal</keyword>
<dbReference type="RefSeq" id="WP_012549572.1">
    <property type="nucleotide sequence ID" value="NC_011312.1"/>
</dbReference>
<dbReference type="GO" id="GO:0005886">
    <property type="term" value="C:plasma membrane"/>
    <property type="evidence" value="ECO:0007669"/>
    <property type="project" value="TreeGrafter"/>
</dbReference>
<keyword evidence="4" id="KW-1185">Reference proteome</keyword>
<feature type="chain" id="PRO_5002844356" evidence="1">
    <location>
        <begin position="20"/>
        <end position="337"/>
    </location>
</feature>
<proteinExistence type="predicted"/>
<feature type="signal peptide" evidence="1">
    <location>
        <begin position="1"/>
        <end position="19"/>
    </location>
</feature>
<dbReference type="CDD" id="cd06259">
    <property type="entry name" value="YdcF-like"/>
    <property type="match status" value="1"/>
</dbReference>
<evidence type="ECO:0000259" key="2">
    <source>
        <dbReference type="Pfam" id="PF02698"/>
    </source>
</evidence>
<dbReference type="Pfam" id="PF02698">
    <property type="entry name" value="DUF218"/>
    <property type="match status" value="1"/>
</dbReference>
<accession>B6EH31</accession>
<sequence>MKKNLIALVLMAFTFNTYASVDSPLSKRIQNLNNIMISSHSVRADIISGDFDAVFSLYDNIESEKINMQHFSPTIGTTDVVNKLADDQRNIIDYAYNTVKNNTGKIIPRRNNNYKPNGLIVLGSTPKLGILESRLNQAYTLAIKYPNMPIILSGKGRKNNVIEADYMYDYLKDKGIETKRMYKESESLDTVGNAEFSYFTIQENPSLNKIKNWLVITNNYHAMRSLFNFSRIFPESYTISVLLAPLLPDGITNPDEDKILKNLIGKEIKSDSNEQFMELLRYNRYSINRHKFKSQNLTGKPCAILNEILLEHGLYKDNVDKFTNKFSQCYEGLDNNQ</sequence>
<evidence type="ECO:0000256" key="1">
    <source>
        <dbReference type="SAM" id="SignalP"/>
    </source>
</evidence>
<dbReference type="EMBL" id="FM178379">
    <property type="protein sequence ID" value="CAQ78460.1"/>
    <property type="molecule type" value="Genomic_DNA"/>
</dbReference>
<dbReference type="Proteomes" id="UP000001730">
    <property type="component" value="Chromosome 1"/>
</dbReference>
<dbReference type="eggNOG" id="COG1434">
    <property type="taxonomic scope" value="Bacteria"/>
</dbReference>
<dbReference type="KEGG" id="vsa:VSAL_I0775"/>
<dbReference type="InterPro" id="IPR003848">
    <property type="entry name" value="DUF218"/>
</dbReference>
<protein>
    <submittedName>
        <fullName evidence="3">Exported protein, putative phage protein</fullName>
    </submittedName>
</protein>